<gene>
    <name evidence="1" type="primary">WBGene00273104</name>
</gene>
<evidence type="ECO:0000313" key="2">
    <source>
        <dbReference type="Proteomes" id="UP000005239"/>
    </source>
</evidence>
<dbReference type="Proteomes" id="UP000005239">
    <property type="component" value="Unassembled WGS sequence"/>
</dbReference>
<dbReference type="PANTHER" id="PTHR23022:SF135">
    <property type="entry name" value="SI:DKEY-77F5.3"/>
    <property type="match status" value="1"/>
</dbReference>
<dbReference type="Gene3D" id="3.30.420.10">
    <property type="entry name" value="Ribonuclease H-like superfamily/Ribonuclease H"/>
    <property type="match status" value="1"/>
</dbReference>
<keyword evidence="2" id="KW-1185">Reference proteome</keyword>
<proteinExistence type="predicted"/>
<accession>A0A2A6C845</accession>
<reference evidence="2" key="1">
    <citation type="journal article" date="2008" name="Nat. Genet.">
        <title>The Pristionchus pacificus genome provides a unique perspective on nematode lifestyle and parasitism.</title>
        <authorList>
            <person name="Dieterich C."/>
            <person name="Clifton S.W."/>
            <person name="Schuster L.N."/>
            <person name="Chinwalla A."/>
            <person name="Delehaunty K."/>
            <person name="Dinkelacker I."/>
            <person name="Fulton L."/>
            <person name="Fulton R."/>
            <person name="Godfrey J."/>
            <person name="Minx P."/>
            <person name="Mitreva M."/>
            <person name="Roeseler W."/>
            <person name="Tian H."/>
            <person name="Witte H."/>
            <person name="Yang S.P."/>
            <person name="Wilson R.K."/>
            <person name="Sommer R.J."/>
        </authorList>
    </citation>
    <scope>NUCLEOTIDE SEQUENCE [LARGE SCALE GENOMIC DNA]</scope>
    <source>
        <strain evidence="2">PS312</strain>
    </source>
</reference>
<dbReference type="OrthoDB" id="5854164at2759"/>
<protein>
    <submittedName>
        <fullName evidence="1">Uncharacterized protein</fullName>
    </submittedName>
</protein>
<organism evidence="1 2">
    <name type="scientific">Pristionchus pacificus</name>
    <name type="common">Parasitic nematode worm</name>
    <dbReference type="NCBI Taxonomy" id="54126"/>
    <lineage>
        <taxon>Eukaryota</taxon>
        <taxon>Metazoa</taxon>
        <taxon>Ecdysozoa</taxon>
        <taxon>Nematoda</taxon>
        <taxon>Chromadorea</taxon>
        <taxon>Rhabditida</taxon>
        <taxon>Rhabditina</taxon>
        <taxon>Diplogasteromorpha</taxon>
        <taxon>Diplogasteroidea</taxon>
        <taxon>Neodiplogasteridae</taxon>
        <taxon>Pristionchus</taxon>
    </lineage>
</organism>
<sequence>NLDKSWKDYLVGWRDQGLSLEEMSSRCKAMGHICSPSSIKRLLDLPLEIIKAPYSPRPSTIPPELYDDVRTTIIDLYKDDDEITMTSLLLKIEEKFNLHLSDYPIERIRKESGFVNLNVRHGHSVKLVNRQPRVDWCQARITEECSFRRHVFTDESMVQLDPNSRKVWVLSTARERRIKSAFKFPQKVLIWGGISWKGVTHLVIMHESCRIDAPEYCRILRDGYLKWERITEEDLYSCRIMRVVIPPRSLRTSSLEKRSRPAESPDLNPVELVWGDMKTYLKNHWKPTSVQHLTDGINYYWYNILTTEKCRQYIRHIHTQMRRVIEVDGGPVRE</sequence>
<reference evidence="1" key="2">
    <citation type="submission" date="2022-06" db="UniProtKB">
        <authorList>
            <consortium name="EnsemblMetazoa"/>
        </authorList>
    </citation>
    <scope>IDENTIFICATION</scope>
    <source>
        <strain evidence="1">PS312</strain>
    </source>
</reference>
<name>A0A2A6C845_PRIPA</name>
<accession>A0A8R1YNM7</accession>
<dbReference type="InterPro" id="IPR052338">
    <property type="entry name" value="Transposase_5"/>
</dbReference>
<evidence type="ECO:0000313" key="1">
    <source>
        <dbReference type="EnsemblMetazoa" id="PPA34735.1"/>
    </source>
</evidence>
<dbReference type="EnsemblMetazoa" id="PPA34735.1">
    <property type="protein sequence ID" value="PPA34735.1"/>
    <property type="gene ID" value="WBGene00273104"/>
</dbReference>
<dbReference type="PANTHER" id="PTHR23022">
    <property type="entry name" value="TRANSPOSABLE ELEMENT-RELATED"/>
    <property type="match status" value="1"/>
</dbReference>
<dbReference type="AlphaFoldDB" id="A0A2A6C845"/>
<dbReference type="InterPro" id="IPR036397">
    <property type="entry name" value="RNaseH_sf"/>
</dbReference>
<dbReference type="GO" id="GO:0003676">
    <property type="term" value="F:nucleic acid binding"/>
    <property type="evidence" value="ECO:0007669"/>
    <property type="project" value="InterPro"/>
</dbReference>